<dbReference type="GO" id="GO:0071439">
    <property type="term" value="C:clathrin complex"/>
    <property type="evidence" value="ECO:0007669"/>
    <property type="project" value="TreeGrafter"/>
</dbReference>
<dbReference type="InterPro" id="IPR002048">
    <property type="entry name" value="EF_hand_dom"/>
</dbReference>
<dbReference type="SMART" id="SM00054">
    <property type="entry name" value="EFh"/>
    <property type="match status" value="2"/>
</dbReference>
<dbReference type="Gene3D" id="1.10.4080.10">
    <property type="entry name" value="ADP-ribosylation/Crystallin J1"/>
    <property type="match status" value="1"/>
</dbReference>
<dbReference type="GO" id="GO:0030130">
    <property type="term" value="C:clathrin coat of trans-Golgi network vesicle"/>
    <property type="evidence" value="ECO:0007669"/>
    <property type="project" value="InterPro"/>
</dbReference>
<evidence type="ECO:0000313" key="5">
    <source>
        <dbReference type="Proteomes" id="UP000827986"/>
    </source>
</evidence>
<evidence type="ECO:0000256" key="2">
    <source>
        <dbReference type="ARBA" id="ARBA00022837"/>
    </source>
</evidence>
<dbReference type="PROSITE" id="PS50222">
    <property type="entry name" value="EF_HAND_2"/>
    <property type="match status" value="1"/>
</dbReference>
<dbReference type="Gene3D" id="1.10.238.10">
    <property type="entry name" value="EF-hand"/>
    <property type="match status" value="1"/>
</dbReference>
<dbReference type="Proteomes" id="UP000827986">
    <property type="component" value="Unassembled WGS sequence"/>
</dbReference>
<protein>
    <recommendedName>
        <fullName evidence="3">EF-hand domain-containing protein</fullName>
    </recommendedName>
</protein>
<dbReference type="GO" id="GO:0005509">
    <property type="term" value="F:calcium ion binding"/>
    <property type="evidence" value="ECO:0007669"/>
    <property type="project" value="InterPro"/>
</dbReference>
<dbReference type="GO" id="GO:0005198">
    <property type="term" value="F:structural molecule activity"/>
    <property type="evidence" value="ECO:0007669"/>
    <property type="project" value="InterPro"/>
</dbReference>
<evidence type="ECO:0000256" key="1">
    <source>
        <dbReference type="ARBA" id="ARBA00022723"/>
    </source>
</evidence>
<organism evidence="4 5">
    <name type="scientific">Mauremys mutica</name>
    <name type="common">yellowpond turtle</name>
    <dbReference type="NCBI Taxonomy" id="74926"/>
    <lineage>
        <taxon>Eukaryota</taxon>
        <taxon>Metazoa</taxon>
        <taxon>Chordata</taxon>
        <taxon>Craniata</taxon>
        <taxon>Vertebrata</taxon>
        <taxon>Euteleostomi</taxon>
        <taxon>Archelosauria</taxon>
        <taxon>Testudinata</taxon>
        <taxon>Testudines</taxon>
        <taxon>Cryptodira</taxon>
        <taxon>Durocryptodira</taxon>
        <taxon>Testudinoidea</taxon>
        <taxon>Geoemydidae</taxon>
        <taxon>Geoemydinae</taxon>
        <taxon>Mauremys</taxon>
    </lineage>
</organism>
<dbReference type="GO" id="GO:0030132">
    <property type="term" value="C:clathrin coat of coated pit"/>
    <property type="evidence" value="ECO:0007669"/>
    <property type="project" value="InterPro"/>
</dbReference>
<evidence type="ECO:0000313" key="4">
    <source>
        <dbReference type="EMBL" id="KAH1171947.1"/>
    </source>
</evidence>
<reference evidence="4" key="1">
    <citation type="submission" date="2021-09" db="EMBL/GenBank/DDBJ databases">
        <title>The genome of Mauremys mutica provides insights into the evolution of semi-aquatic lifestyle.</title>
        <authorList>
            <person name="Gong S."/>
            <person name="Gao Y."/>
        </authorList>
    </citation>
    <scope>NUCLEOTIDE SEQUENCE</scope>
    <source>
        <strain evidence="4">MM-2020</strain>
        <tissue evidence="4">Muscle</tissue>
    </source>
</reference>
<dbReference type="EMBL" id="JAHDVG010000483">
    <property type="protein sequence ID" value="KAH1171947.1"/>
    <property type="molecule type" value="Genomic_DNA"/>
</dbReference>
<dbReference type="PANTHER" id="PTHR10292:SF1">
    <property type="entry name" value="CLATHRIN HEAVY CHAIN"/>
    <property type="match status" value="1"/>
</dbReference>
<dbReference type="SUPFAM" id="SSF47473">
    <property type="entry name" value="EF-hand"/>
    <property type="match status" value="1"/>
</dbReference>
<dbReference type="Gene3D" id="2.130.10.110">
    <property type="entry name" value="Clathrin heavy-chain terminal domain"/>
    <property type="match status" value="1"/>
</dbReference>
<dbReference type="InterPro" id="IPR016025">
    <property type="entry name" value="Clathrin_H-chain_N"/>
</dbReference>
<dbReference type="PROSITE" id="PS00018">
    <property type="entry name" value="EF_HAND_1"/>
    <property type="match status" value="1"/>
</dbReference>
<gene>
    <name evidence="4" type="ORF">KIL84_007565</name>
</gene>
<feature type="domain" description="EF-hand" evidence="3">
    <location>
        <begin position="32"/>
        <end position="67"/>
    </location>
</feature>
<sequence length="500" mass="55197">MRSMAIGLRYPRPTELPTLIRLSVESGRMTHHHPTELREAFAEFDRDGDGLIGCKELGQLMRTMGYMPTEMELLELSQQIHMNREPGGGAAKGRLMGERLTPREISDVVKEADINGDGTVDFEAMGESPVRVEVLTQLQHHGIPPEQITYPRVTLSAPWRLCVRHGPPAGARVTLLDLREPHGAATPSWPLHQAQGALAHPSQPLLALRAGCVAQVFDVAQRCLRWQWTFAHPLEFWAWLEPNTLALVTEEEVFHWALSRPKPRRQFWRHERLWRTEVVGYQRDASGLWLALSTLGLDQKGQVVGLTQLHWRGGRLSQVIEAQAVALPQHSFSRNPHPSSALLAAVRHGAERNGQFHVVELGPHQPGNAALLSARASLAFRGARPGDFPSAVQFAPRLGLALVLTKHALLFLADVETAQPLHRVQLAWDIVFATVPDPPRHGLVGVCRSGKVLSVSLGPDPLLQLLSRRPASLYLTQRLLQLVGRAPGGRGALSGGGGWR</sequence>
<proteinExistence type="predicted"/>
<dbReference type="InterPro" id="IPR011992">
    <property type="entry name" value="EF-hand-dom_pair"/>
</dbReference>
<dbReference type="GO" id="GO:0006898">
    <property type="term" value="P:receptor-mediated endocytosis"/>
    <property type="evidence" value="ECO:0007669"/>
    <property type="project" value="TreeGrafter"/>
</dbReference>
<dbReference type="PANTHER" id="PTHR10292">
    <property type="entry name" value="CLATHRIN HEAVY CHAIN RELATED"/>
    <property type="match status" value="1"/>
</dbReference>
<evidence type="ECO:0000259" key="3">
    <source>
        <dbReference type="PROSITE" id="PS50222"/>
    </source>
</evidence>
<dbReference type="InterPro" id="IPR018247">
    <property type="entry name" value="EF_Hand_1_Ca_BS"/>
</dbReference>
<dbReference type="SUPFAM" id="SSF50989">
    <property type="entry name" value="Clathrin heavy-chain terminal domain"/>
    <property type="match status" value="1"/>
</dbReference>
<dbReference type="Pfam" id="PF13499">
    <property type="entry name" value="EF-hand_7"/>
    <property type="match status" value="1"/>
</dbReference>
<keyword evidence="5" id="KW-1185">Reference proteome</keyword>
<comment type="caution">
    <text evidence="4">The sequence shown here is derived from an EMBL/GenBank/DDBJ whole genome shotgun (WGS) entry which is preliminary data.</text>
</comment>
<dbReference type="GO" id="GO:0032051">
    <property type="term" value="F:clathrin light chain binding"/>
    <property type="evidence" value="ECO:0007669"/>
    <property type="project" value="TreeGrafter"/>
</dbReference>
<dbReference type="CDD" id="cd00051">
    <property type="entry name" value="EFh"/>
    <property type="match status" value="1"/>
</dbReference>
<accession>A0A9D3X381</accession>
<name>A0A9D3X381_9SAUR</name>
<keyword evidence="1" id="KW-0479">Metal-binding</keyword>
<dbReference type="InterPro" id="IPR036705">
    <property type="entry name" value="Ribosyl_crysJ1_sf"/>
</dbReference>
<dbReference type="AlphaFoldDB" id="A0A9D3X381"/>
<dbReference type="GO" id="GO:0006886">
    <property type="term" value="P:intracellular protein transport"/>
    <property type="evidence" value="ECO:0007669"/>
    <property type="project" value="InterPro"/>
</dbReference>
<keyword evidence="2" id="KW-0106">Calcium</keyword>